<comment type="caution">
    <text evidence="2">The sequence shown here is derived from an EMBL/GenBank/DDBJ whole genome shotgun (WGS) entry which is preliminary data.</text>
</comment>
<dbReference type="EMBL" id="REGN01001892">
    <property type="protein sequence ID" value="RNA31835.1"/>
    <property type="molecule type" value="Genomic_DNA"/>
</dbReference>
<protein>
    <submittedName>
        <fullName evidence="2">Uncharacterized protein</fullName>
    </submittedName>
</protein>
<dbReference type="AlphaFoldDB" id="A0A3M7S844"/>
<dbReference type="Proteomes" id="UP000276133">
    <property type="component" value="Unassembled WGS sequence"/>
</dbReference>
<keyword evidence="1" id="KW-1133">Transmembrane helix</keyword>
<evidence type="ECO:0000313" key="3">
    <source>
        <dbReference type="Proteomes" id="UP000276133"/>
    </source>
</evidence>
<evidence type="ECO:0000256" key="1">
    <source>
        <dbReference type="SAM" id="Phobius"/>
    </source>
</evidence>
<keyword evidence="1" id="KW-0472">Membrane</keyword>
<gene>
    <name evidence="2" type="ORF">BpHYR1_042916</name>
</gene>
<reference evidence="2 3" key="1">
    <citation type="journal article" date="2018" name="Sci. Rep.">
        <title>Genomic signatures of local adaptation to the degree of environmental predictability in rotifers.</title>
        <authorList>
            <person name="Franch-Gras L."/>
            <person name="Hahn C."/>
            <person name="Garcia-Roger E.M."/>
            <person name="Carmona M.J."/>
            <person name="Serra M."/>
            <person name="Gomez A."/>
        </authorList>
    </citation>
    <scope>NUCLEOTIDE SEQUENCE [LARGE SCALE GENOMIC DNA]</scope>
    <source>
        <strain evidence="2">HYR1</strain>
    </source>
</reference>
<sequence length="178" mass="19543">MAGTSRMTCRTGPWAQCKRPPATLVCSEAFVDADLARLELKADEGLAAAWQKATSFHTRKLVVTLAVVLLLIGPLEMVVRVGRIDDLKLFEYFVSDAHTVELDYFGVRVKTETGRGPCRPWQFGVAPARSDVVRLVQLKVAVGQQAAALHRYYVADLALVCVGYLANDARLVLVGVER</sequence>
<feature type="transmembrane region" description="Helical" evidence="1">
    <location>
        <begin position="61"/>
        <end position="79"/>
    </location>
</feature>
<name>A0A3M7S844_BRAPC</name>
<organism evidence="2 3">
    <name type="scientific">Brachionus plicatilis</name>
    <name type="common">Marine rotifer</name>
    <name type="synonym">Brachionus muelleri</name>
    <dbReference type="NCBI Taxonomy" id="10195"/>
    <lineage>
        <taxon>Eukaryota</taxon>
        <taxon>Metazoa</taxon>
        <taxon>Spiralia</taxon>
        <taxon>Gnathifera</taxon>
        <taxon>Rotifera</taxon>
        <taxon>Eurotatoria</taxon>
        <taxon>Monogononta</taxon>
        <taxon>Pseudotrocha</taxon>
        <taxon>Ploima</taxon>
        <taxon>Brachionidae</taxon>
        <taxon>Brachionus</taxon>
    </lineage>
</organism>
<accession>A0A3M7S844</accession>
<keyword evidence="3" id="KW-1185">Reference proteome</keyword>
<proteinExistence type="predicted"/>
<evidence type="ECO:0000313" key="2">
    <source>
        <dbReference type="EMBL" id="RNA31835.1"/>
    </source>
</evidence>
<keyword evidence="1" id="KW-0812">Transmembrane</keyword>